<keyword evidence="3" id="KW-1185">Reference proteome</keyword>
<dbReference type="RefSeq" id="WP_243334566.1">
    <property type="nucleotide sequence ID" value="NZ_AP027081.1"/>
</dbReference>
<evidence type="ECO:0000313" key="3">
    <source>
        <dbReference type="Proteomes" id="UP001228113"/>
    </source>
</evidence>
<dbReference type="KEGG" id="msea:METESE_35130"/>
<dbReference type="EMBL" id="AP027081">
    <property type="protein sequence ID" value="BDU78555.1"/>
    <property type="molecule type" value="Genomic_DNA"/>
</dbReference>
<sequence length="146" mass="15912">MPTPCRPEPASPWTELQARFGGGPRVLYLAGPFRGDGSRPAIQRNQMRMMARARLVQDLLPEAVLVLPHTNFAFLDESGPGGLAVRDRALAACERLLLRCDGLVLCGRTLTEGMRRERDAALAASLPIVQLPDLPDSRWAALAEAL</sequence>
<reference evidence="2" key="1">
    <citation type="journal article" date="2023" name="Int. J. Syst. Evol. Microbiol.">
        <title>Mesoterricola silvestris gen. nov., sp. nov., Mesoterricola sediminis sp. nov., Geothrix oryzae sp. nov., Geothrix edaphica sp. nov., Geothrix rubra sp. nov., and Geothrix limicola sp. nov., six novel members of Acidobacteriota isolated from soils.</title>
        <authorList>
            <person name="Itoh H."/>
            <person name="Sugisawa Y."/>
            <person name="Mise K."/>
            <person name="Xu Z."/>
            <person name="Kuniyasu M."/>
            <person name="Ushijima N."/>
            <person name="Kawano K."/>
            <person name="Kobayashi E."/>
            <person name="Shiratori Y."/>
            <person name="Masuda Y."/>
            <person name="Senoo K."/>
        </authorList>
    </citation>
    <scope>NUCLEOTIDE SEQUENCE</scope>
    <source>
        <strain evidence="2">W786</strain>
    </source>
</reference>
<name>A0AA48H220_9BACT</name>
<evidence type="ECO:0000259" key="1">
    <source>
        <dbReference type="Pfam" id="PF24963"/>
    </source>
</evidence>
<proteinExistence type="predicted"/>
<protein>
    <recommendedName>
        <fullName evidence="1">DUF7768 domain-containing protein</fullName>
    </recommendedName>
</protein>
<dbReference type="Pfam" id="PF24963">
    <property type="entry name" value="DUF7768"/>
    <property type="match status" value="1"/>
</dbReference>
<organism evidence="2 3">
    <name type="scientific">Mesoterricola sediminis</name>
    <dbReference type="NCBI Taxonomy" id="2927980"/>
    <lineage>
        <taxon>Bacteria</taxon>
        <taxon>Pseudomonadati</taxon>
        <taxon>Acidobacteriota</taxon>
        <taxon>Holophagae</taxon>
        <taxon>Holophagales</taxon>
        <taxon>Holophagaceae</taxon>
        <taxon>Mesoterricola</taxon>
    </lineage>
</organism>
<gene>
    <name evidence="2" type="ORF">METESE_35130</name>
</gene>
<dbReference type="AlphaFoldDB" id="A0AA48H220"/>
<dbReference type="Gene3D" id="3.40.50.10400">
    <property type="entry name" value="Hypothetical protein PA1492"/>
    <property type="match status" value="1"/>
</dbReference>
<dbReference type="InterPro" id="IPR056670">
    <property type="entry name" value="DUF7768"/>
</dbReference>
<feature type="domain" description="DUF7768" evidence="1">
    <location>
        <begin position="27"/>
        <end position="129"/>
    </location>
</feature>
<accession>A0AA48H220</accession>
<dbReference type="Proteomes" id="UP001228113">
    <property type="component" value="Chromosome"/>
</dbReference>
<evidence type="ECO:0000313" key="2">
    <source>
        <dbReference type="EMBL" id="BDU78555.1"/>
    </source>
</evidence>